<dbReference type="Gene3D" id="3.20.20.80">
    <property type="entry name" value="Glycosidases"/>
    <property type="match status" value="1"/>
</dbReference>
<dbReference type="PANTHER" id="PTHR22762:SF165">
    <property type="entry name" value="PUTATIVE (AFU_ORTHOLOGUE AFUA_1G06560)-RELATED"/>
    <property type="match status" value="1"/>
</dbReference>
<name>A0A644X0I1_9ZZZZ</name>
<organism evidence="4">
    <name type="scientific">bioreactor metagenome</name>
    <dbReference type="NCBI Taxonomy" id="1076179"/>
    <lineage>
        <taxon>unclassified sequences</taxon>
        <taxon>metagenomes</taxon>
        <taxon>ecological metagenomes</taxon>
    </lineage>
</organism>
<dbReference type="PANTHER" id="PTHR22762">
    <property type="entry name" value="ALPHA-GLUCOSIDASE"/>
    <property type="match status" value="1"/>
</dbReference>
<evidence type="ECO:0000259" key="2">
    <source>
        <dbReference type="Pfam" id="PF01055"/>
    </source>
</evidence>
<feature type="domain" description="Glycoside hydrolase family 31 TIM barrel" evidence="2">
    <location>
        <begin position="19"/>
        <end position="158"/>
    </location>
</feature>
<keyword evidence="4" id="KW-0808">Transferase</keyword>
<dbReference type="InterPro" id="IPR048395">
    <property type="entry name" value="Glyco_hydro_31_C"/>
</dbReference>
<dbReference type="EC" id="2.4.1.161" evidence="4"/>
<dbReference type="SUPFAM" id="SSF51445">
    <property type="entry name" value="(Trans)glycosidases"/>
    <property type="match status" value="1"/>
</dbReference>
<dbReference type="Gene3D" id="2.60.40.1180">
    <property type="entry name" value="Golgi alpha-mannosidase II"/>
    <property type="match status" value="1"/>
</dbReference>
<proteinExistence type="inferred from homology"/>
<accession>A0A644X0I1</accession>
<dbReference type="SUPFAM" id="SSF51011">
    <property type="entry name" value="Glycosyl hydrolase domain"/>
    <property type="match status" value="1"/>
</dbReference>
<dbReference type="Pfam" id="PF01055">
    <property type="entry name" value="Glyco_hydro_31_2nd"/>
    <property type="match status" value="1"/>
</dbReference>
<evidence type="ECO:0000259" key="3">
    <source>
        <dbReference type="Pfam" id="PF21365"/>
    </source>
</evidence>
<evidence type="ECO:0000256" key="1">
    <source>
        <dbReference type="ARBA" id="ARBA00007806"/>
    </source>
</evidence>
<keyword evidence="4" id="KW-0328">Glycosyltransferase</keyword>
<reference evidence="4" key="1">
    <citation type="submission" date="2019-08" db="EMBL/GenBank/DDBJ databases">
        <authorList>
            <person name="Kucharzyk K."/>
            <person name="Murdoch R.W."/>
            <person name="Higgins S."/>
            <person name="Loffler F."/>
        </authorList>
    </citation>
    <scope>NUCLEOTIDE SEQUENCE</scope>
</reference>
<gene>
    <name evidence="4" type="ORF">SDC9_55910</name>
</gene>
<dbReference type="GO" id="GO:0033825">
    <property type="term" value="F:oligosaccharide 4-alpha-D-glucosyltransferase activity"/>
    <property type="evidence" value="ECO:0007669"/>
    <property type="project" value="UniProtKB-EC"/>
</dbReference>
<evidence type="ECO:0000313" key="4">
    <source>
        <dbReference type="EMBL" id="MPM09589.1"/>
    </source>
</evidence>
<dbReference type="InterPro" id="IPR017853">
    <property type="entry name" value="GH"/>
</dbReference>
<dbReference type="Pfam" id="PF21365">
    <property type="entry name" value="Glyco_hydro_31_3rd"/>
    <property type="match status" value="1"/>
</dbReference>
<dbReference type="EMBL" id="VSSQ01001587">
    <property type="protein sequence ID" value="MPM09589.1"/>
    <property type="molecule type" value="Genomic_DNA"/>
</dbReference>
<comment type="similarity">
    <text evidence="1">Belongs to the glycosyl hydrolase 31 family.</text>
</comment>
<dbReference type="InterPro" id="IPR000322">
    <property type="entry name" value="Glyco_hydro_31_TIM"/>
</dbReference>
<sequence>MLADGFGQPYPACMDKPAFSMRMTMASLEAQRAYAPSEKRQFVSSRSGAAGICRMAMVWTGDNRTEWITLRFNHYMGLTMSLSGLYLFGHDIGGFTGLAPSRELFLRWLQHGVFTPRFTIHSWNDDAQATMPWFYEDLIPAVKEIFAFRSRILPYLYDAMYRAHTLHEPILRPLVYDDPSADAESDLFLVGDALLAVCVFDPGVTERMICLPKSEHGWYDERGTWFAVGEETALDCPAQGVPRTLRKGGSVFVEDVPGATTAPLFTVYAQESGAFTREYFFDDGESFAYQRNDCARIAFQVECLPDCVRVRFTNLGKQRIVPEVRLTDRMRRRLELVNGDVV</sequence>
<feature type="domain" description="Glycosyl hydrolase family 31 C-terminal" evidence="3">
    <location>
        <begin position="168"/>
        <end position="248"/>
    </location>
</feature>
<dbReference type="GO" id="GO:0005975">
    <property type="term" value="P:carbohydrate metabolic process"/>
    <property type="evidence" value="ECO:0007669"/>
    <property type="project" value="InterPro"/>
</dbReference>
<dbReference type="AlphaFoldDB" id="A0A644X0I1"/>
<protein>
    <submittedName>
        <fullName evidence="4">Oligosaccharide 4-alpha-D-glucosyltransferase</fullName>
        <ecNumber evidence="4">2.4.1.161</ecNumber>
    </submittedName>
</protein>
<dbReference type="GO" id="GO:0004553">
    <property type="term" value="F:hydrolase activity, hydrolyzing O-glycosyl compounds"/>
    <property type="evidence" value="ECO:0007669"/>
    <property type="project" value="InterPro"/>
</dbReference>
<comment type="caution">
    <text evidence="4">The sequence shown here is derived from an EMBL/GenBank/DDBJ whole genome shotgun (WGS) entry which is preliminary data.</text>
</comment>
<dbReference type="InterPro" id="IPR013780">
    <property type="entry name" value="Glyco_hydro_b"/>
</dbReference>